<evidence type="ECO:0000313" key="3">
    <source>
        <dbReference type="Proteomes" id="UP000321617"/>
    </source>
</evidence>
<dbReference type="PROSITE" id="PS50943">
    <property type="entry name" value="HTH_CROC1"/>
    <property type="match status" value="1"/>
</dbReference>
<dbReference type="Gene3D" id="1.10.260.40">
    <property type="entry name" value="lambda repressor-like DNA-binding domains"/>
    <property type="match status" value="1"/>
</dbReference>
<dbReference type="InterPro" id="IPR010982">
    <property type="entry name" value="Lambda_DNA-bd_dom_sf"/>
</dbReference>
<dbReference type="SMART" id="SM00530">
    <property type="entry name" value="HTH_XRE"/>
    <property type="match status" value="1"/>
</dbReference>
<accession>A0A562UQ92</accession>
<name>A0A562UQ92_9ACTN</name>
<dbReference type="Proteomes" id="UP000321617">
    <property type="component" value="Unassembled WGS sequence"/>
</dbReference>
<evidence type="ECO:0000259" key="1">
    <source>
        <dbReference type="PROSITE" id="PS50943"/>
    </source>
</evidence>
<evidence type="ECO:0000313" key="2">
    <source>
        <dbReference type="EMBL" id="TWJ07792.1"/>
    </source>
</evidence>
<comment type="caution">
    <text evidence="2">The sequence shown here is derived from an EMBL/GenBank/DDBJ whole genome shotgun (WGS) entry which is preliminary data.</text>
</comment>
<dbReference type="EMBL" id="VLLL01000010">
    <property type="protein sequence ID" value="TWJ07792.1"/>
    <property type="molecule type" value="Genomic_DNA"/>
</dbReference>
<gene>
    <name evidence="2" type="ORF">LX16_4956</name>
</gene>
<dbReference type="SUPFAM" id="SSF47413">
    <property type="entry name" value="lambda repressor-like DNA-binding domains"/>
    <property type="match status" value="1"/>
</dbReference>
<dbReference type="Pfam" id="PF13560">
    <property type="entry name" value="HTH_31"/>
    <property type="match status" value="1"/>
</dbReference>
<dbReference type="Pfam" id="PF19054">
    <property type="entry name" value="DUF5753"/>
    <property type="match status" value="1"/>
</dbReference>
<keyword evidence="3" id="KW-1185">Reference proteome</keyword>
<organism evidence="2 3">
    <name type="scientific">Stackebrandtia albiflava</name>
    <dbReference type="NCBI Taxonomy" id="406432"/>
    <lineage>
        <taxon>Bacteria</taxon>
        <taxon>Bacillati</taxon>
        <taxon>Actinomycetota</taxon>
        <taxon>Actinomycetes</taxon>
        <taxon>Glycomycetales</taxon>
        <taxon>Glycomycetaceae</taxon>
        <taxon>Stackebrandtia</taxon>
    </lineage>
</organism>
<dbReference type="CDD" id="cd00093">
    <property type="entry name" value="HTH_XRE"/>
    <property type="match status" value="1"/>
</dbReference>
<dbReference type="AlphaFoldDB" id="A0A562UQ92"/>
<protein>
    <submittedName>
        <fullName evidence="2">Helix-turn-helix protein</fullName>
    </submittedName>
</protein>
<sequence>MTVMSQPTLPMIILGRNILKLRRAAGLSQAQLAKRCRVSEAKISNMENGKHRISLFDIAGLCRVLNASPELTRQLERMSGEAEGPGWWEPYTTYMLRDFSMCLELEAICARLDIYESELITGLLQTREYAAAVNAVVPSFDAEQIAEAGDLQAKRQEVFWSRDPMPEVRIVLHESAVSRSICGAEGDSEQRQHLLDVASRANVDMRVLPSNGAHPSMKGSYMILGSGVPEIADTVYTETVTGARYEATQDAVTQARRFFEATLAHAVPVKEYSHEAQLLAQST</sequence>
<dbReference type="InterPro" id="IPR043917">
    <property type="entry name" value="DUF5753"/>
</dbReference>
<dbReference type="GO" id="GO:0003677">
    <property type="term" value="F:DNA binding"/>
    <property type="evidence" value="ECO:0007669"/>
    <property type="project" value="InterPro"/>
</dbReference>
<dbReference type="InterPro" id="IPR001387">
    <property type="entry name" value="Cro/C1-type_HTH"/>
</dbReference>
<feature type="domain" description="HTH cro/C1-type" evidence="1">
    <location>
        <begin position="18"/>
        <end position="72"/>
    </location>
</feature>
<reference evidence="2 3" key="1">
    <citation type="journal article" date="2013" name="Stand. Genomic Sci.">
        <title>Genomic Encyclopedia of Type Strains, Phase I: The one thousand microbial genomes (KMG-I) project.</title>
        <authorList>
            <person name="Kyrpides N.C."/>
            <person name="Woyke T."/>
            <person name="Eisen J.A."/>
            <person name="Garrity G."/>
            <person name="Lilburn T.G."/>
            <person name="Beck B.J."/>
            <person name="Whitman W.B."/>
            <person name="Hugenholtz P."/>
            <person name="Klenk H.P."/>
        </authorList>
    </citation>
    <scope>NUCLEOTIDE SEQUENCE [LARGE SCALE GENOMIC DNA]</scope>
    <source>
        <strain evidence="2 3">DSM 45044</strain>
    </source>
</reference>
<proteinExistence type="predicted"/>